<dbReference type="EMBL" id="CP069104">
    <property type="protein sequence ID" value="QSS53419.1"/>
    <property type="molecule type" value="Genomic_DNA"/>
</dbReference>
<gene>
    <name evidence="1" type="ORF">I7I53_00674</name>
</gene>
<evidence type="ECO:0000313" key="1">
    <source>
        <dbReference type="EMBL" id="QSS53419.1"/>
    </source>
</evidence>
<dbReference type="VEuPathDB" id="FungiDB:I7I53_00674"/>
<sequence>MLVLTGCSILPTRFYAHTLPGAPNCVAHKFMPMEPRPTWCRAFRFREVPKKEKNNMERKMAKIHYHYVLYIRYSEARGETRSKLDGREG</sequence>
<dbReference type="Proteomes" id="UP000663419">
    <property type="component" value="Chromosome 3"/>
</dbReference>
<name>A0A8A1LH92_AJEC8</name>
<reference evidence="1" key="1">
    <citation type="submission" date="2021-01" db="EMBL/GenBank/DDBJ databases">
        <title>Chromosome-level genome assembly of a human fungal pathogen reveals clustering of transcriptionally co-regulated genes.</title>
        <authorList>
            <person name="Voorhies M."/>
            <person name="Cohen S."/>
            <person name="Shea T.P."/>
            <person name="Petrus S."/>
            <person name="Munoz J.F."/>
            <person name="Poplawski S."/>
            <person name="Goldman W.E."/>
            <person name="Michael T."/>
            <person name="Cuomo C.A."/>
            <person name="Sil A."/>
            <person name="Beyhan S."/>
        </authorList>
    </citation>
    <scope>NUCLEOTIDE SEQUENCE</scope>
    <source>
        <strain evidence="1">H88</strain>
    </source>
</reference>
<proteinExistence type="predicted"/>
<evidence type="ECO:0000313" key="2">
    <source>
        <dbReference type="Proteomes" id="UP000663419"/>
    </source>
</evidence>
<organism evidence="1 2">
    <name type="scientific">Ajellomyces capsulatus (strain H88)</name>
    <name type="common">Darling's disease fungus</name>
    <name type="synonym">Histoplasma capsulatum</name>
    <dbReference type="NCBI Taxonomy" id="544711"/>
    <lineage>
        <taxon>Eukaryota</taxon>
        <taxon>Fungi</taxon>
        <taxon>Dikarya</taxon>
        <taxon>Ascomycota</taxon>
        <taxon>Pezizomycotina</taxon>
        <taxon>Eurotiomycetes</taxon>
        <taxon>Eurotiomycetidae</taxon>
        <taxon>Onygenales</taxon>
        <taxon>Ajellomycetaceae</taxon>
        <taxon>Histoplasma</taxon>
    </lineage>
</organism>
<protein>
    <submittedName>
        <fullName evidence="1">Uncharacterized protein</fullName>
    </submittedName>
</protein>
<dbReference type="AlphaFoldDB" id="A0A8A1LH92"/>
<accession>A0A8A1LH92</accession>